<dbReference type="Gene3D" id="2.60.120.10">
    <property type="entry name" value="Jelly Rolls"/>
    <property type="match status" value="1"/>
</dbReference>
<dbReference type="EMBL" id="VJMI01008564">
    <property type="protein sequence ID" value="KAF0760968.1"/>
    <property type="molecule type" value="Genomic_DNA"/>
</dbReference>
<protein>
    <recommendedName>
        <fullName evidence="2">Cyclic nucleotide-binding domain-containing protein</fullName>
    </recommendedName>
</protein>
<evidence type="ECO:0000259" key="2">
    <source>
        <dbReference type="PROSITE" id="PS50042"/>
    </source>
</evidence>
<feature type="domain" description="Cyclic nucleotide-binding" evidence="2">
    <location>
        <begin position="8"/>
        <end position="58"/>
    </location>
</feature>
<dbReference type="Proteomes" id="UP000469452">
    <property type="component" value="Unassembled WGS sequence"/>
</dbReference>
<proteinExistence type="predicted"/>
<dbReference type="PROSITE" id="PS50042">
    <property type="entry name" value="CNMP_BINDING_3"/>
    <property type="match status" value="1"/>
</dbReference>
<evidence type="ECO:0000313" key="3">
    <source>
        <dbReference type="EMBL" id="KAF0760968.1"/>
    </source>
</evidence>
<dbReference type="InterPro" id="IPR000595">
    <property type="entry name" value="cNMP-bd_dom"/>
</dbReference>
<gene>
    <name evidence="3" type="ORF">AaE_003490</name>
</gene>
<reference evidence="3 4" key="1">
    <citation type="submission" date="2019-06" db="EMBL/GenBank/DDBJ databases">
        <title>Genomics analysis of Aphanomyces spp. identifies a new class of oomycete effector associated with host adaptation.</title>
        <authorList>
            <person name="Gaulin E."/>
        </authorList>
    </citation>
    <scope>NUCLEOTIDE SEQUENCE [LARGE SCALE GENOMIC DNA]</scope>
    <source>
        <strain evidence="3 4">E</strain>
    </source>
</reference>
<dbReference type="AlphaFoldDB" id="A0A6A5AS45"/>
<sequence>MLQRHLLEIALMMDCRRTASVRARSFCVLGVLDRAHFSSILSRFKDDRVKLEAIIMNKYENDIYRPQVIRKSSVTANTLSRMGSTGGGSGIGTNKVALRMLYEATSCMHDVSGRVTKLEASMAKLTEAMVLSERGLHCMMEEPQHATMRPSSDGHGNGSEGVEQQQQHPSTKNDSDLSVLHQCNFSYFDDTSTPSISQDRTQCDLYAIEVNDANVERGAPFGATNALPHVNLSSLALKVCEAVLLQELTVLFKDGETSYLALMSELLRS</sequence>
<dbReference type="VEuPathDB" id="FungiDB:H257_15880"/>
<feature type="compositionally biased region" description="Polar residues" evidence="1">
    <location>
        <begin position="162"/>
        <end position="172"/>
    </location>
</feature>
<evidence type="ECO:0000256" key="1">
    <source>
        <dbReference type="SAM" id="MobiDB-lite"/>
    </source>
</evidence>
<accession>A0A6A5AS45</accession>
<dbReference type="SUPFAM" id="SSF51206">
    <property type="entry name" value="cAMP-binding domain-like"/>
    <property type="match status" value="1"/>
</dbReference>
<evidence type="ECO:0000313" key="4">
    <source>
        <dbReference type="Proteomes" id="UP000469452"/>
    </source>
</evidence>
<comment type="caution">
    <text evidence="3">The sequence shown here is derived from an EMBL/GenBank/DDBJ whole genome shotgun (WGS) entry which is preliminary data.</text>
</comment>
<dbReference type="InterPro" id="IPR018490">
    <property type="entry name" value="cNMP-bd_dom_sf"/>
</dbReference>
<organism evidence="3 4">
    <name type="scientific">Aphanomyces astaci</name>
    <name type="common">Crayfish plague agent</name>
    <dbReference type="NCBI Taxonomy" id="112090"/>
    <lineage>
        <taxon>Eukaryota</taxon>
        <taxon>Sar</taxon>
        <taxon>Stramenopiles</taxon>
        <taxon>Oomycota</taxon>
        <taxon>Saprolegniomycetes</taxon>
        <taxon>Saprolegniales</taxon>
        <taxon>Verrucalvaceae</taxon>
        <taxon>Aphanomyces</taxon>
    </lineage>
</organism>
<name>A0A6A5AS45_APHAT</name>
<dbReference type="InterPro" id="IPR014710">
    <property type="entry name" value="RmlC-like_jellyroll"/>
</dbReference>
<feature type="region of interest" description="Disordered" evidence="1">
    <location>
        <begin position="146"/>
        <end position="175"/>
    </location>
</feature>